<dbReference type="EMBL" id="VYUY01000014">
    <property type="protein sequence ID" value="KAA9132891.1"/>
    <property type="molecule type" value="Genomic_DNA"/>
</dbReference>
<comment type="caution">
    <text evidence="4">The sequence shown here is derived from an EMBL/GenBank/DDBJ whole genome shotgun (WGS) entry which is preliminary data.</text>
</comment>
<dbReference type="InterPro" id="IPR000182">
    <property type="entry name" value="GNAT_dom"/>
</dbReference>
<sequence length="188" mass="20175">MAPAHGVPSVTAAPDPPGVPLCLSSSRDRLGWLTCGVGLVQCRVVDVEALTAFLSEVDLTLSGLDAPSVRLWIERDESGAIIGSTGYEISSDGRHVLIRSVAVSPTQRSRGRGSALASFALERAAEEGAMRAWLFSRRSGPFWQSLGFESADRDELAETLADTHQVRLFRQTGQLGREVAWSRPLAAS</sequence>
<dbReference type="Gene3D" id="3.40.630.30">
    <property type="match status" value="1"/>
</dbReference>
<dbReference type="InterPro" id="IPR016181">
    <property type="entry name" value="Acyl_CoA_acyltransferase"/>
</dbReference>
<proteinExistence type="predicted"/>
<dbReference type="Pfam" id="PF00583">
    <property type="entry name" value="Acetyltransf_1"/>
    <property type="match status" value="1"/>
</dbReference>
<evidence type="ECO:0000259" key="3">
    <source>
        <dbReference type="PROSITE" id="PS51186"/>
    </source>
</evidence>
<evidence type="ECO:0000256" key="2">
    <source>
        <dbReference type="ARBA" id="ARBA00023315"/>
    </source>
</evidence>
<dbReference type="PANTHER" id="PTHR43877">
    <property type="entry name" value="AMINOALKYLPHOSPHONATE N-ACETYLTRANSFERASE-RELATED-RELATED"/>
    <property type="match status" value="1"/>
</dbReference>
<evidence type="ECO:0000256" key="1">
    <source>
        <dbReference type="ARBA" id="ARBA00022679"/>
    </source>
</evidence>
<keyword evidence="1 4" id="KW-0808">Transferase</keyword>
<dbReference type="PROSITE" id="PS51186">
    <property type="entry name" value="GNAT"/>
    <property type="match status" value="1"/>
</dbReference>
<accession>A0A5N0TDY3</accession>
<dbReference type="GO" id="GO:0016747">
    <property type="term" value="F:acyltransferase activity, transferring groups other than amino-acyl groups"/>
    <property type="evidence" value="ECO:0007669"/>
    <property type="project" value="InterPro"/>
</dbReference>
<protein>
    <submittedName>
        <fullName evidence="4">GNAT family N-acetyltransferase</fullName>
    </submittedName>
</protein>
<reference evidence="5" key="1">
    <citation type="submission" date="2019-09" db="EMBL/GenBank/DDBJ databases">
        <title>Mumia zhuanghuii sp. nov. isolated from the intestinal contents of plateau pika (Ochotona curzoniae) in the Qinghai-Tibet plateau of China.</title>
        <authorList>
            <person name="Tian Z."/>
        </authorList>
    </citation>
    <scope>NUCLEOTIDE SEQUENCE [LARGE SCALE GENOMIC DNA]</scope>
    <source>
        <strain evidence="5">L-033</strain>
    </source>
</reference>
<dbReference type="AlphaFoldDB" id="A0A5N0TDY3"/>
<evidence type="ECO:0000313" key="4">
    <source>
        <dbReference type="EMBL" id="KAA9132891.1"/>
    </source>
</evidence>
<name>A0A5N0TDY3_9MICO</name>
<gene>
    <name evidence="4" type="ORF">F6B40_10290</name>
</gene>
<organism evidence="4 5">
    <name type="scientific">Microbacterium caowuchunii</name>
    <dbReference type="NCBI Taxonomy" id="2614638"/>
    <lineage>
        <taxon>Bacteria</taxon>
        <taxon>Bacillati</taxon>
        <taxon>Actinomycetota</taxon>
        <taxon>Actinomycetes</taxon>
        <taxon>Micrococcales</taxon>
        <taxon>Microbacteriaceae</taxon>
        <taxon>Microbacterium</taxon>
    </lineage>
</organism>
<dbReference type="Proteomes" id="UP000326838">
    <property type="component" value="Unassembled WGS sequence"/>
</dbReference>
<feature type="domain" description="N-acetyltransferase" evidence="3">
    <location>
        <begin position="37"/>
        <end position="167"/>
    </location>
</feature>
<keyword evidence="5" id="KW-1185">Reference proteome</keyword>
<dbReference type="InterPro" id="IPR050832">
    <property type="entry name" value="Bact_Acetyltransf"/>
</dbReference>
<keyword evidence="2" id="KW-0012">Acyltransferase</keyword>
<evidence type="ECO:0000313" key="5">
    <source>
        <dbReference type="Proteomes" id="UP000326838"/>
    </source>
</evidence>
<dbReference type="CDD" id="cd04301">
    <property type="entry name" value="NAT_SF"/>
    <property type="match status" value="1"/>
</dbReference>
<dbReference type="SUPFAM" id="SSF55729">
    <property type="entry name" value="Acyl-CoA N-acyltransferases (Nat)"/>
    <property type="match status" value="1"/>
</dbReference>